<comment type="caution">
    <text evidence="1">The sequence shown here is derived from an EMBL/GenBank/DDBJ whole genome shotgun (WGS) entry which is preliminary data.</text>
</comment>
<sequence>LDPDRCPRRGRYTKSTLYYTVHLLIGRTNERLVYSYL</sequence>
<organism evidence="1 2">
    <name type="scientific">Trichinella spiralis</name>
    <name type="common">Trichina worm</name>
    <dbReference type="NCBI Taxonomy" id="6334"/>
    <lineage>
        <taxon>Eukaryota</taxon>
        <taxon>Metazoa</taxon>
        <taxon>Ecdysozoa</taxon>
        <taxon>Nematoda</taxon>
        <taxon>Enoplea</taxon>
        <taxon>Dorylaimia</taxon>
        <taxon>Trichinellida</taxon>
        <taxon>Trichinellidae</taxon>
        <taxon>Trichinella</taxon>
    </lineage>
</organism>
<evidence type="ECO:0000313" key="2">
    <source>
        <dbReference type="Proteomes" id="UP000054776"/>
    </source>
</evidence>
<name>A0A0V0YSQ2_TRISP</name>
<dbReference type="EMBL" id="JYDH01005372">
    <property type="protein sequence ID" value="KRY03222.1"/>
    <property type="molecule type" value="Genomic_DNA"/>
</dbReference>
<dbReference type="AlphaFoldDB" id="A0A0V0YSQ2"/>
<feature type="non-terminal residue" evidence="1">
    <location>
        <position position="1"/>
    </location>
</feature>
<protein>
    <submittedName>
        <fullName evidence="1">Uncharacterized protein</fullName>
    </submittedName>
</protein>
<dbReference type="InParanoid" id="A0A0V0YSQ2"/>
<accession>A0A0V0YSQ2</accession>
<feature type="non-terminal residue" evidence="1">
    <location>
        <position position="37"/>
    </location>
</feature>
<reference evidence="1 2" key="1">
    <citation type="submission" date="2015-01" db="EMBL/GenBank/DDBJ databases">
        <title>Evolution of Trichinella species and genotypes.</title>
        <authorList>
            <person name="Korhonen P.K."/>
            <person name="Edoardo P."/>
            <person name="Giuseppe L.R."/>
            <person name="Gasser R.B."/>
        </authorList>
    </citation>
    <scope>NUCLEOTIDE SEQUENCE [LARGE SCALE GENOMIC DNA]</scope>
    <source>
        <strain evidence="1">ISS3</strain>
    </source>
</reference>
<dbReference type="Proteomes" id="UP000054776">
    <property type="component" value="Unassembled WGS sequence"/>
</dbReference>
<gene>
    <name evidence="1" type="ORF">T01_6436</name>
</gene>
<evidence type="ECO:0000313" key="1">
    <source>
        <dbReference type="EMBL" id="KRY03222.1"/>
    </source>
</evidence>
<keyword evidence="2" id="KW-1185">Reference proteome</keyword>
<proteinExistence type="predicted"/>